<keyword evidence="3 10" id="KW-1133">Transmembrane helix</keyword>
<dbReference type="Proteomes" id="UP000752171">
    <property type="component" value="Unassembled WGS sequence"/>
</dbReference>
<evidence type="ECO:0000256" key="10">
    <source>
        <dbReference type="SAM" id="Phobius"/>
    </source>
</evidence>
<dbReference type="KEGG" id="amex:103038466"/>
<keyword evidence="7 8" id="KW-0807">Transducer</keyword>
<dbReference type="PRINTS" id="PR00237">
    <property type="entry name" value="GPCRRHODOPSN"/>
</dbReference>
<dbReference type="OMA" id="YRSFRHT"/>
<keyword evidence="6 8" id="KW-0675">Receptor</keyword>
<dbReference type="SUPFAM" id="SSF81321">
    <property type="entry name" value="Family A G protein-coupled receptor-like"/>
    <property type="match status" value="1"/>
</dbReference>
<protein>
    <submittedName>
        <fullName evidence="12">P2Y purinoceptor 3-like</fullName>
    </submittedName>
</protein>
<dbReference type="EMBL" id="JAICCE010000008">
    <property type="protein sequence ID" value="KAG9274268.1"/>
    <property type="molecule type" value="Genomic_DNA"/>
</dbReference>
<dbReference type="InterPro" id="IPR017452">
    <property type="entry name" value="GPCR_Rhodpsn_7TM"/>
</dbReference>
<keyword evidence="4 8" id="KW-0297">G-protein coupled receptor</keyword>
<evidence type="ECO:0000256" key="1">
    <source>
        <dbReference type="ARBA" id="ARBA00004141"/>
    </source>
</evidence>
<dbReference type="PANTHER" id="PTHR24237">
    <property type="entry name" value="G-PROTEIN COUPLED RECEPTOR"/>
    <property type="match status" value="1"/>
</dbReference>
<evidence type="ECO:0000256" key="6">
    <source>
        <dbReference type="ARBA" id="ARBA00023170"/>
    </source>
</evidence>
<evidence type="ECO:0000313" key="12">
    <source>
        <dbReference type="EMBL" id="KAG9274268.1"/>
    </source>
</evidence>
<sequence length="421" mass="47792">MVTGVPTVLSEEGQGGDGNLLLSSNSSITASCHIDESYKYIFLPICYSFTFVFSITLNSVVLYRSFSRTKHWNASLIYMVNLATTDFMYGLSLPFLVASYVMRDNWVFGDFMCRLVRFLFYFNLYCSIFFLTCISVHRYLGICHPMKTITLETKRAVKGICVLVWVAVFALTCPIFRFAQTEYLPRQKNGAASQAGEIHNNTTNPSVDGFQNCWDDAIDKEFQVYVPYGITLHLLGFFLPFSIIAWCYSRVVMAIFRTLHSQPPANGSGTKRESTLGAEGMSIILGAASPYVNRRRKSIKTIITITLLFALCFFPFHVTRTIFLVLKVTSRVHCHTMQMVSICYKITRPLASFNAWLNALLYFLTKEKSGPCCHKPQPSQHGLLWPLRILDKGGNEEDQAEEAGNHDDKKLKEKNMFRDVP</sequence>
<feature type="transmembrane region" description="Helical" evidence="10">
    <location>
        <begin position="41"/>
        <end position="63"/>
    </location>
</feature>
<evidence type="ECO:0000259" key="11">
    <source>
        <dbReference type="PROSITE" id="PS50262"/>
    </source>
</evidence>
<dbReference type="FunFam" id="1.20.1070.10:FF:000609">
    <property type="entry name" value="Si:dkey-6n21.13"/>
    <property type="match status" value="1"/>
</dbReference>
<feature type="transmembrane region" description="Helical" evidence="10">
    <location>
        <begin position="302"/>
        <end position="326"/>
    </location>
</feature>
<dbReference type="GO" id="GO:0008142">
    <property type="term" value="F:oxysterol binding"/>
    <property type="evidence" value="ECO:0007669"/>
    <property type="project" value="InterPro"/>
</dbReference>
<feature type="transmembrane region" description="Helical" evidence="10">
    <location>
        <begin position="225"/>
        <end position="248"/>
    </location>
</feature>
<dbReference type="InterPro" id="IPR000276">
    <property type="entry name" value="GPCR_Rhodpsn"/>
</dbReference>
<proteinExistence type="inferred from homology"/>
<feature type="domain" description="G-protein coupled receptors family 1 profile" evidence="11">
    <location>
        <begin position="57"/>
        <end position="362"/>
    </location>
</feature>
<feature type="transmembrane region" description="Helical" evidence="10">
    <location>
        <begin position="118"/>
        <end position="140"/>
    </location>
</feature>
<dbReference type="GO" id="GO:0004930">
    <property type="term" value="F:G protein-coupled receptor activity"/>
    <property type="evidence" value="ECO:0007669"/>
    <property type="project" value="UniProtKB-KW"/>
</dbReference>
<comment type="subcellular location">
    <subcellularLocation>
        <location evidence="1">Membrane</location>
        <topology evidence="1">Multi-pass membrane protein</topology>
    </subcellularLocation>
</comment>
<dbReference type="PRINTS" id="PR01157">
    <property type="entry name" value="P2YPURNOCPTR"/>
</dbReference>
<dbReference type="OrthoDB" id="10018446at2759"/>
<reference evidence="12 13" key="1">
    <citation type="submission" date="2021-07" db="EMBL/GenBank/DDBJ databases">
        <authorList>
            <person name="Imarazene B."/>
            <person name="Zahm M."/>
            <person name="Klopp C."/>
            <person name="Cabau C."/>
            <person name="Beille S."/>
            <person name="Jouanno E."/>
            <person name="Castinel A."/>
            <person name="Lluch J."/>
            <person name="Gil L."/>
            <person name="Kuchtly C."/>
            <person name="Lopez Roques C."/>
            <person name="Donnadieu C."/>
            <person name="Parrinello H."/>
            <person name="Journot L."/>
            <person name="Du K."/>
            <person name="Schartl M."/>
            <person name="Retaux S."/>
            <person name="Guiguen Y."/>
        </authorList>
    </citation>
    <scope>NUCLEOTIDE SEQUENCE [LARGE SCALE GENOMIC DNA]</scope>
    <source>
        <strain evidence="12">Pach_M1</strain>
        <tissue evidence="12">Testis</tissue>
    </source>
</reference>
<accession>A0A8T2LQ24</accession>
<dbReference type="InterPro" id="IPR047160">
    <property type="entry name" value="GP183-like"/>
</dbReference>
<comment type="caution">
    <text evidence="12">The sequence shown here is derived from an EMBL/GenBank/DDBJ whole genome shotgun (WGS) entry which is preliminary data.</text>
</comment>
<evidence type="ECO:0000256" key="7">
    <source>
        <dbReference type="ARBA" id="ARBA00023224"/>
    </source>
</evidence>
<evidence type="ECO:0000256" key="3">
    <source>
        <dbReference type="ARBA" id="ARBA00022989"/>
    </source>
</evidence>
<dbReference type="AlphaFoldDB" id="A0A8T2LQ24"/>
<feature type="region of interest" description="Disordered" evidence="9">
    <location>
        <begin position="395"/>
        <end position="421"/>
    </location>
</feature>
<organism evidence="12 13">
    <name type="scientific">Astyanax mexicanus</name>
    <name type="common">Blind cave fish</name>
    <name type="synonym">Astyanax fasciatus mexicanus</name>
    <dbReference type="NCBI Taxonomy" id="7994"/>
    <lineage>
        <taxon>Eukaryota</taxon>
        <taxon>Metazoa</taxon>
        <taxon>Chordata</taxon>
        <taxon>Craniata</taxon>
        <taxon>Vertebrata</taxon>
        <taxon>Euteleostomi</taxon>
        <taxon>Actinopterygii</taxon>
        <taxon>Neopterygii</taxon>
        <taxon>Teleostei</taxon>
        <taxon>Ostariophysi</taxon>
        <taxon>Characiformes</taxon>
        <taxon>Characoidei</taxon>
        <taxon>Acestrorhamphidae</taxon>
        <taxon>Acestrorhamphinae</taxon>
        <taxon>Astyanax</taxon>
    </lineage>
</organism>
<dbReference type="PROSITE" id="PS00237">
    <property type="entry name" value="G_PROTEIN_RECEP_F1_1"/>
    <property type="match status" value="1"/>
</dbReference>
<keyword evidence="5 10" id="KW-0472">Membrane</keyword>
<comment type="similarity">
    <text evidence="8">Belongs to the G-protein coupled receptor 1 family.</text>
</comment>
<dbReference type="PANTHER" id="PTHR24237:SF36">
    <property type="entry name" value="P2Y PURINOCEPTOR 3-LIKE"/>
    <property type="match status" value="1"/>
</dbReference>
<evidence type="ECO:0000256" key="8">
    <source>
        <dbReference type="RuleBase" id="RU000688"/>
    </source>
</evidence>
<dbReference type="Gene3D" id="1.20.1070.10">
    <property type="entry name" value="Rhodopsin 7-helix transmembrane proteins"/>
    <property type="match status" value="1"/>
</dbReference>
<name>A0A8T2LQ24_ASTMX</name>
<evidence type="ECO:0000256" key="9">
    <source>
        <dbReference type="SAM" id="MobiDB-lite"/>
    </source>
</evidence>
<keyword evidence="2 8" id="KW-0812">Transmembrane</keyword>
<dbReference type="CDD" id="cd15968">
    <property type="entry name" value="7tmA_P2Y6_P2Y3-like"/>
    <property type="match status" value="1"/>
</dbReference>
<dbReference type="Pfam" id="PF00001">
    <property type="entry name" value="7tm_1"/>
    <property type="match status" value="1"/>
</dbReference>
<evidence type="ECO:0000256" key="2">
    <source>
        <dbReference type="ARBA" id="ARBA00022692"/>
    </source>
</evidence>
<dbReference type="GO" id="GO:0016020">
    <property type="term" value="C:membrane"/>
    <property type="evidence" value="ECO:0007669"/>
    <property type="project" value="UniProtKB-SubCell"/>
</dbReference>
<feature type="compositionally biased region" description="Basic and acidic residues" evidence="9">
    <location>
        <begin position="403"/>
        <end position="421"/>
    </location>
</feature>
<feature type="transmembrane region" description="Helical" evidence="10">
    <location>
        <begin position="160"/>
        <end position="179"/>
    </location>
</feature>
<gene>
    <name evidence="12" type="primary">P2RY4</name>
    <name evidence="12" type="ORF">AMEX_G11175</name>
</gene>
<evidence type="ECO:0000313" key="13">
    <source>
        <dbReference type="Proteomes" id="UP000752171"/>
    </source>
</evidence>
<dbReference type="PROSITE" id="PS50262">
    <property type="entry name" value="G_PROTEIN_RECEP_F1_2"/>
    <property type="match status" value="1"/>
</dbReference>
<feature type="transmembrane region" description="Helical" evidence="10">
    <location>
        <begin position="75"/>
        <end position="98"/>
    </location>
</feature>
<evidence type="ECO:0000256" key="4">
    <source>
        <dbReference type="ARBA" id="ARBA00023040"/>
    </source>
</evidence>
<evidence type="ECO:0000256" key="5">
    <source>
        <dbReference type="ARBA" id="ARBA00023136"/>
    </source>
</evidence>